<reference evidence="1" key="1">
    <citation type="submission" date="2020-02" db="EMBL/GenBank/DDBJ databases">
        <authorList>
            <person name="Meier V. D."/>
        </authorList>
    </citation>
    <scope>NUCLEOTIDE SEQUENCE</scope>
    <source>
        <strain evidence="1">AVDCRST_MAG03</strain>
    </source>
</reference>
<name>A0A6J4NZN9_9ACTN</name>
<accession>A0A6J4NZN9</accession>
<evidence type="ECO:0000313" key="1">
    <source>
        <dbReference type="EMBL" id="CAA9396921.1"/>
    </source>
</evidence>
<dbReference type="AlphaFoldDB" id="A0A6J4NZN9"/>
<gene>
    <name evidence="1" type="ORF">AVDCRST_MAG03-980</name>
</gene>
<organism evidence="1">
    <name type="scientific">uncultured Rubrobacteraceae bacterium</name>
    <dbReference type="NCBI Taxonomy" id="349277"/>
    <lineage>
        <taxon>Bacteria</taxon>
        <taxon>Bacillati</taxon>
        <taxon>Actinomycetota</taxon>
        <taxon>Rubrobacteria</taxon>
        <taxon>Rubrobacterales</taxon>
        <taxon>Rubrobacteraceae</taxon>
        <taxon>environmental samples</taxon>
    </lineage>
</organism>
<dbReference type="EMBL" id="CADCUT010000056">
    <property type="protein sequence ID" value="CAA9396921.1"/>
    <property type="molecule type" value="Genomic_DNA"/>
</dbReference>
<sequence length="29" mass="3291">MGRLSIEGLEVGRLGVRELIVDQEHRQEA</sequence>
<protein>
    <submittedName>
        <fullName evidence="1">Uncharacterized protein</fullName>
    </submittedName>
</protein>
<proteinExistence type="predicted"/>